<reference evidence="2 3" key="1">
    <citation type="journal article" date="2014" name="Arch. Microbiol.">
        <title>Arthrobacter enclensis sp. nov., isolated from sediment sample.</title>
        <authorList>
            <person name="Dastager S.G."/>
            <person name="Liu Q."/>
            <person name="Tang S.K."/>
            <person name="Krishnamurthi S."/>
            <person name="Lee J.C."/>
            <person name="Li W.J."/>
        </authorList>
    </citation>
    <scope>NUCLEOTIDE SEQUENCE [LARGE SCALE GENOMIC DNA]</scope>
    <source>
        <strain evidence="2 3">NIO-1008</strain>
    </source>
</reference>
<feature type="transmembrane region" description="Helical" evidence="1">
    <location>
        <begin position="498"/>
        <end position="520"/>
    </location>
</feature>
<dbReference type="EMBL" id="LNQM01000002">
    <property type="protein sequence ID" value="KSU77567.1"/>
    <property type="molecule type" value="Genomic_DNA"/>
</dbReference>
<gene>
    <name evidence="2" type="ORF">AS031_05670</name>
</gene>
<evidence type="ECO:0008006" key="4">
    <source>
        <dbReference type="Google" id="ProtNLM"/>
    </source>
</evidence>
<keyword evidence="1" id="KW-0472">Membrane</keyword>
<evidence type="ECO:0000313" key="2">
    <source>
        <dbReference type="EMBL" id="KSU77567.1"/>
    </source>
</evidence>
<feature type="transmembrane region" description="Helical" evidence="1">
    <location>
        <begin position="386"/>
        <end position="410"/>
    </location>
</feature>
<feature type="transmembrane region" description="Helical" evidence="1">
    <location>
        <begin position="279"/>
        <end position="312"/>
    </location>
</feature>
<keyword evidence="1" id="KW-0812">Transmembrane</keyword>
<dbReference type="RefSeq" id="WP_058267160.1">
    <property type="nucleotide sequence ID" value="NZ_FMAZ01000002.1"/>
</dbReference>
<comment type="caution">
    <text evidence="2">The sequence shown here is derived from an EMBL/GenBank/DDBJ whole genome shotgun (WGS) entry which is preliminary data.</text>
</comment>
<feature type="transmembrane region" description="Helical" evidence="1">
    <location>
        <begin position="22"/>
        <end position="44"/>
    </location>
</feature>
<dbReference type="OrthoDB" id="2014935at2"/>
<organism evidence="2 3">
    <name type="scientific">Pseudarthrobacter enclensis</name>
    <dbReference type="NCBI Taxonomy" id="993070"/>
    <lineage>
        <taxon>Bacteria</taxon>
        <taxon>Bacillati</taxon>
        <taxon>Actinomycetota</taxon>
        <taxon>Actinomycetes</taxon>
        <taxon>Micrococcales</taxon>
        <taxon>Micrococcaceae</taxon>
        <taxon>Pseudarthrobacter</taxon>
    </lineage>
</organism>
<feature type="transmembrane region" description="Helical" evidence="1">
    <location>
        <begin position="84"/>
        <end position="103"/>
    </location>
</feature>
<sequence>MTAFAGTGWQLRLTTRLERWQILLWTAGIAALLAAITDSMASLYPTAADREQYAAINDASPALRAINGPGHALDTPGGIVVFEVGGYLLVAVALMAVLGVTRLTRSEEEHGRAELALSTATGTLASLAAAVLTMVATSALIGATCAAVMMLLGLPADGAWAYGASVAAIGVFFVGVTALAAQVCGTAGETLGLSGLVIAASYGIRAAGDVGDGELSAWSPFGWVQYAAPFADTQRSWPLGIAAGAGLLLVTGAMAVRLRRDLGSALLTRGPGRPTAGPSLVGLLTATARVAAPAVAGWALGGLFVGAVFGFAGDEVTKVFAATPEIGLLLGTGQAEATEGYLRLVVLLIALLATGYAVSALQRVRTTERNGLGDLTLAASVSRTRWLLSGVLPSLLGSAVVLAAGTTALGGTFAGVTDDPGWMERVLSSGMWHLPAVWLVASIAVALLGALPRFFVAAWALLAACVVIDMLGPALQLADGVSDVSPFAHVPQLPDVDPGTGVWVMGVASLVLLIVGDLGMRRRDLG</sequence>
<feature type="transmembrane region" description="Helical" evidence="1">
    <location>
        <begin position="159"/>
        <end position="179"/>
    </location>
</feature>
<dbReference type="STRING" id="993070.AS031_05670"/>
<dbReference type="Proteomes" id="UP000053199">
    <property type="component" value="Unassembled WGS sequence"/>
</dbReference>
<feature type="transmembrane region" description="Helical" evidence="1">
    <location>
        <begin position="430"/>
        <end position="451"/>
    </location>
</feature>
<keyword evidence="3" id="KW-1185">Reference proteome</keyword>
<feature type="transmembrane region" description="Helical" evidence="1">
    <location>
        <begin position="124"/>
        <end position="153"/>
    </location>
</feature>
<proteinExistence type="predicted"/>
<feature type="transmembrane region" description="Helical" evidence="1">
    <location>
        <begin position="458"/>
        <end position="478"/>
    </location>
</feature>
<feature type="transmembrane region" description="Helical" evidence="1">
    <location>
        <begin position="191"/>
        <end position="208"/>
    </location>
</feature>
<keyword evidence="1" id="KW-1133">Transmembrane helix</keyword>
<evidence type="ECO:0000313" key="3">
    <source>
        <dbReference type="Proteomes" id="UP000053199"/>
    </source>
</evidence>
<name>A0A0V8IS17_9MICC</name>
<protein>
    <recommendedName>
        <fullName evidence="4">ABC transporter permease</fullName>
    </recommendedName>
</protein>
<feature type="transmembrane region" description="Helical" evidence="1">
    <location>
        <begin position="340"/>
        <end position="361"/>
    </location>
</feature>
<dbReference type="AlphaFoldDB" id="A0A0V8IS17"/>
<accession>A0A0V8IS17</accession>
<evidence type="ECO:0000256" key="1">
    <source>
        <dbReference type="SAM" id="Phobius"/>
    </source>
</evidence>
<feature type="transmembrane region" description="Helical" evidence="1">
    <location>
        <begin position="237"/>
        <end position="258"/>
    </location>
</feature>